<reference evidence="1" key="1">
    <citation type="submission" date="2020-05" db="EMBL/GenBank/DDBJ databases">
        <authorList>
            <person name="Chiriac C."/>
            <person name="Salcher M."/>
            <person name="Ghai R."/>
            <person name="Kavagutti S V."/>
        </authorList>
    </citation>
    <scope>NUCLEOTIDE SEQUENCE</scope>
</reference>
<gene>
    <name evidence="1" type="ORF">UFOVP1382_172</name>
</gene>
<proteinExistence type="predicted"/>
<dbReference type="EMBL" id="LR797331">
    <property type="protein sequence ID" value="CAB4203560.1"/>
    <property type="molecule type" value="Genomic_DNA"/>
</dbReference>
<name>A0A6J5S5B2_9CAUD</name>
<organism evidence="1">
    <name type="scientific">uncultured Caudovirales phage</name>
    <dbReference type="NCBI Taxonomy" id="2100421"/>
    <lineage>
        <taxon>Viruses</taxon>
        <taxon>Duplodnaviria</taxon>
        <taxon>Heunggongvirae</taxon>
        <taxon>Uroviricota</taxon>
        <taxon>Caudoviricetes</taxon>
        <taxon>Peduoviridae</taxon>
        <taxon>Maltschvirus</taxon>
        <taxon>Maltschvirus maltsch</taxon>
    </lineage>
</organism>
<protein>
    <submittedName>
        <fullName evidence="1">Uncharacterized protein</fullName>
    </submittedName>
</protein>
<sequence length="642" mass="69148">MPAAVRTPEDEADWTRAKEIVSKQYPDKAEAAASGGDKSGFYALVMTVFKDIQKGRDKTESVAPEEIQNALIILRRADGSRAHADALEVQIESAKLKPGDSVVVVTKTGRTMGEGAVVDASASQVTVRTGGADGMDIVRTYATDIYAFMKKVERKVEPTLGEDATAPDGSPLPEADFEDAGAFPITHAGTYDMASPGVEVVRQYISDRRLAYAFYVDMTSRGAAWAARRHSIDADTVDRIVIALRSRDMIPDVSSTVTDLGFSAVPPGDGAYPSAFEESVNDVPPLHRWDQEVTARGEVTMTWKDFTVVQKTSKVPGLPTYTISKGGKQIDKPVQDGRVAMKTIAANLDEAANPRAAEFSASMRKALAAVDKDDWSAVDTIIKPLATAKLFQRVMAKLVAFVQDRWRAQARTAIRDLIAWADASPALAESVYFDLFAAVVTEDKVIDAWINEPEFGVMKQARRAWAAIETRDPKVNILNAIRFGTEVIGDVNAHTAARALDAAFPGDDAYPDSMTLSAGEISMKLDYGIEPAFAFAVALVKLAGGKSEANKMARVLRAAEPRMFESAADALGRVAEMALAEAQSGRIEAASRMLRPARVRWESAPAIYAAITASLVLAEDADRGAMVGALARLIENAKALRG</sequence>
<evidence type="ECO:0000313" key="1">
    <source>
        <dbReference type="EMBL" id="CAB4203560.1"/>
    </source>
</evidence>
<accession>A0A6J5S5B2</accession>